<dbReference type="Gene3D" id="3.40.50.150">
    <property type="entry name" value="Vaccinia Virus protein VP39"/>
    <property type="match status" value="1"/>
</dbReference>
<evidence type="ECO:0000313" key="2">
    <source>
        <dbReference type="Proteomes" id="UP001610334"/>
    </source>
</evidence>
<reference evidence="1 2" key="1">
    <citation type="submission" date="2024-07" db="EMBL/GenBank/DDBJ databases">
        <title>Section-level genome sequencing and comparative genomics of Aspergillus sections Usti and Cavernicolus.</title>
        <authorList>
            <consortium name="Lawrence Berkeley National Laboratory"/>
            <person name="Nybo J.L."/>
            <person name="Vesth T.C."/>
            <person name="Theobald S."/>
            <person name="Frisvad J.C."/>
            <person name="Larsen T.O."/>
            <person name="Kjaerboelling I."/>
            <person name="Rothschild-Mancinelli K."/>
            <person name="Lyhne E.K."/>
            <person name="Kogle M.E."/>
            <person name="Barry K."/>
            <person name="Clum A."/>
            <person name="Na H."/>
            <person name="Ledsgaard L."/>
            <person name="Lin J."/>
            <person name="Lipzen A."/>
            <person name="Kuo A."/>
            <person name="Riley R."/>
            <person name="Mondo S."/>
            <person name="Labutti K."/>
            <person name="Haridas S."/>
            <person name="Pangalinan J."/>
            <person name="Salamov A.A."/>
            <person name="Simmons B.A."/>
            <person name="Magnuson J.K."/>
            <person name="Chen J."/>
            <person name="Drula E."/>
            <person name="Henrissat B."/>
            <person name="Wiebenga A."/>
            <person name="Lubbers R.J."/>
            <person name="Gomes A.C."/>
            <person name="Makela M.R."/>
            <person name="Stajich J."/>
            <person name="Grigoriev I.V."/>
            <person name="Mortensen U.H."/>
            <person name="De Vries R.P."/>
            <person name="Baker S.E."/>
            <person name="Andersen M.R."/>
        </authorList>
    </citation>
    <scope>NUCLEOTIDE SEQUENCE [LARGE SCALE GENOMIC DNA]</scope>
    <source>
        <strain evidence="1 2">CBS 588.65</strain>
    </source>
</reference>
<dbReference type="PANTHER" id="PTHR43591:SF105">
    <property type="entry name" value="METHYLTRANSFERASE DOMAIN-CONTAINING PROTEIN-RELATED"/>
    <property type="match status" value="1"/>
</dbReference>
<sequence length="285" mass="32009">MMTSSDKLTEVQKLYDNAATHYDRHNKDTTTNIARIMLLVGPKPDDRSMVLDNACGTGALVFSLLRMFEASEPLTQGFPKIHAVDISPAMIALVDEKSKSMDLPPGVLQTGIMDSQNLTFSANTFTHSYMNFGIFFLPDAERGASEIYRTLRPGGIAFISAWQSLGYLDLLQSAQKIIRPHDTGENKLRPMYSDEWFTEEKLRTTLIRGGFREQNIVVHRAQTALVGDDVDGLVETMLLPFGKNIEGWTEEERVGLRVAMKEELSEDQRRNHSVDMYAFIAVAVK</sequence>
<keyword evidence="1" id="KW-0489">Methyltransferase</keyword>
<evidence type="ECO:0000313" key="1">
    <source>
        <dbReference type="EMBL" id="KAL2802679.1"/>
    </source>
</evidence>
<dbReference type="SUPFAM" id="SSF53335">
    <property type="entry name" value="S-adenosyl-L-methionine-dependent methyltransferases"/>
    <property type="match status" value="1"/>
</dbReference>
<dbReference type="GO" id="GO:0008168">
    <property type="term" value="F:methyltransferase activity"/>
    <property type="evidence" value="ECO:0007669"/>
    <property type="project" value="UniProtKB-KW"/>
</dbReference>
<name>A0ABR4GVT9_9EURO</name>
<dbReference type="Proteomes" id="UP001610334">
    <property type="component" value="Unassembled WGS sequence"/>
</dbReference>
<comment type="caution">
    <text evidence="1">The sequence shown here is derived from an EMBL/GenBank/DDBJ whole genome shotgun (WGS) entry which is preliminary data.</text>
</comment>
<keyword evidence="2" id="KW-1185">Reference proteome</keyword>
<accession>A0ABR4GVT9</accession>
<dbReference type="Pfam" id="PF01209">
    <property type="entry name" value="Ubie_methyltran"/>
    <property type="match status" value="1"/>
</dbReference>
<organism evidence="1 2">
    <name type="scientific">Aspergillus granulosus</name>
    <dbReference type="NCBI Taxonomy" id="176169"/>
    <lineage>
        <taxon>Eukaryota</taxon>
        <taxon>Fungi</taxon>
        <taxon>Dikarya</taxon>
        <taxon>Ascomycota</taxon>
        <taxon>Pezizomycotina</taxon>
        <taxon>Eurotiomycetes</taxon>
        <taxon>Eurotiomycetidae</taxon>
        <taxon>Eurotiales</taxon>
        <taxon>Aspergillaceae</taxon>
        <taxon>Aspergillus</taxon>
        <taxon>Aspergillus subgen. Nidulantes</taxon>
    </lineage>
</organism>
<dbReference type="InterPro" id="IPR029063">
    <property type="entry name" value="SAM-dependent_MTases_sf"/>
</dbReference>
<dbReference type="GO" id="GO:0032259">
    <property type="term" value="P:methylation"/>
    <property type="evidence" value="ECO:0007669"/>
    <property type="project" value="UniProtKB-KW"/>
</dbReference>
<dbReference type="CDD" id="cd02440">
    <property type="entry name" value="AdoMet_MTases"/>
    <property type="match status" value="1"/>
</dbReference>
<proteinExistence type="predicted"/>
<protein>
    <submittedName>
        <fullName evidence="1">S-adenosyl-L-methionine-dependent methyltransferase</fullName>
    </submittedName>
</protein>
<keyword evidence="1" id="KW-0808">Transferase</keyword>
<dbReference type="PANTHER" id="PTHR43591">
    <property type="entry name" value="METHYLTRANSFERASE"/>
    <property type="match status" value="1"/>
</dbReference>
<gene>
    <name evidence="1" type="ORF">BJX63DRAFT_440697</name>
</gene>
<dbReference type="EMBL" id="JBFXLT010000169">
    <property type="protein sequence ID" value="KAL2802679.1"/>
    <property type="molecule type" value="Genomic_DNA"/>
</dbReference>